<evidence type="ECO:0000313" key="8">
    <source>
        <dbReference type="Proteomes" id="UP000468943"/>
    </source>
</evidence>
<dbReference type="InterPro" id="IPR051533">
    <property type="entry name" value="WaaL-like"/>
</dbReference>
<gene>
    <name evidence="7" type="ORF">GRI36_01935</name>
</gene>
<feature type="transmembrane region" description="Helical" evidence="5">
    <location>
        <begin position="422"/>
        <end position="440"/>
    </location>
</feature>
<dbReference type="GO" id="GO:0016020">
    <property type="term" value="C:membrane"/>
    <property type="evidence" value="ECO:0007669"/>
    <property type="project" value="UniProtKB-SubCell"/>
</dbReference>
<keyword evidence="4 5" id="KW-0472">Membrane</keyword>
<evidence type="ECO:0000256" key="1">
    <source>
        <dbReference type="ARBA" id="ARBA00004141"/>
    </source>
</evidence>
<name>A0A6I4SJ03_9SPHN</name>
<organism evidence="7 8">
    <name type="scientific">Pontixanthobacter gangjinensis</name>
    <dbReference type="NCBI Taxonomy" id="1028742"/>
    <lineage>
        <taxon>Bacteria</taxon>
        <taxon>Pseudomonadati</taxon>
        <taxon>Pseudomonadota</taxon>
        <taxon>Alphaproteobacteria</taxon>
        <taxon>Sphingomonadales</taxon>
        <taxon>Erythrobacteraceae</taxon>
        <taxon>Pontixanthobacter</taxon>
    </lineage>
</organism>
<feature type="transmembrane region" description="Helical" evidence="5">
    <location>
        <begin position="389"/>
        <end position="410"/>
    </location>
</feature>
<keyword evidence="3 5" id="KW-1133">Transmembrane helix</keyword>
<reference evidence="7 8" key="1">
    <citation type="submission" date="2019-12" db="EMBL/GenBank/DDBJ databases">
        <title>Genomic-based taxomic classification of the family Erythrobacteraceae.</title>
        <authorList>
            <person name="Xu L."/>
        </authorList>
    </citation>
    <scope>NUCLEOTIDE SEQUENCE [LARGE SCALE GENOMIC DNA]</scope>
    <source>
        <strain evidence="7 8">JCM 17802</strain>
    </source>
</reference>
<dbReference type="Pfam" id="PF04932">
    <property type="entry name" value="Wzy_C"/>
    <property type="match status" value="1"/>
</dbReference>
<feature type="transmembrane region" description="Helical" evidence="5">
    <location>
        <begin position="293"/>
        <end position="312"/>
    </location>
</feature>
<evidence type="ECO:0000256" key="4">
    <source>
        <dbReference type="ARBA" id="ARBA00023136"/>
    </source>
</evidence>
<dbReference type="PANTHER" id="PTHR37422">
    <property type="entry name" value="TEICHURONIC ACID BIOSYNTHESIS PROTEIN TUAE"/>
    <property type="match status" value="1"/>
</dbReference>
<comment type="subcellular location">
    <subcellularLocation>
        <location evidence="1">Membrane</location>
        <topology evidence="1">Multi-pass membrane protein</topology>
    </subcellularLocation>
</comment>
<feature type="transmembrane region" description="Helical" evidence="5">
    <location>
        <begin position="20"/>
        <end position="36"/>
    </location>
</feature>
<dbReference type="PANTHER" id="PTHR37422:SF23">
    <property type="entry name" value="TEICHURONIC ACID BIOSYNTHESIS PROTEIN TUAE"/>
    <property type="match status" value="1"/>
</dbReference>
<sequence length="468" mass="50591">MMKIIRSQNARSAKVELTYGWVALALFAAAIAILGGSSRTDVVQLVGLRPAAALFLIPALFFLSRQKLARLRPPVIFLGLLTIWTALQLVPLPAGVWQSLPGREPITALGQQLGQADVWRPVSMVPSRTLNALAGLIVPVTGLLLIAAMGAGRRTTFAVLIGLGALNAMLGIAQVVAGPESALYFYSVTNAGSAVGFFANHNHSAVFSAIILVTIAYFATDRQFRIHHQLHRLALGALFLLLLVVALIGGSRAGFLTTILALCTSGTLFWNRWRTDKTKSGTLTVPYGIKAPIALGFGLLGIAGMVALFVMFDRIPALSRVTEATAFEDLRWDLIPVLREMVSSYWLLGSGFGSFEEVYHIHEPAELMFSSYVNQAHNDLAQLAIEGGLPALLILAGFAGWLIVSLRRIFKSNSEEGRSSAATLIFWLAVLTMIVFASLFDYPLRAPLFQMIAVWLVAAFAMERSVGV</sequence>
<feature type="domain" description="O-antigen ligase-related" evidence="6">
    <location>
        <begin position="238"/>
        <end position="395"/>
    </location>
</feature>
<feature type="transmembrane region" description="Helical" evidence="5">
    <location>
        <begin position="230"/>
        <end position="249"/>
    </location>
</feature>
<feature type="transmembrane region" description="Helical" evidence="5">
    <location>
        <begin position="197"/>
        <end position="218"/>
    </location>
</feature>
<accession>A0A6I4SJ03</accession>
<proteinExistence type="predicted"/>
<evidence type="ECO:0000259" key="6">
    <source>
        <dbReference type="Pfam" id="PF04932"/>
    </source>
</evidence>
<feature type="transmembrane region" description="Helical" evidence="5">
    <location>
        <begin position="75"/>
        <end position="94"/>
    </location>
</feature>
<dbReference type="OrthoDB" id="7628239at2"/>
<feature type="transmembrane region" description="Helical" evidence="5">
    <location>
        <begin position="42"/>
        <end position="63"/>
    </location>
</feature>
<evidence type="ECO:0000256" key="5">
    <source>
        <dbReference type="SAM" id="Phobius"/>
    </source>
</evidence>
<keyword evidence="2 5" id="KW-0812">Transmembrane</keyword>
<feature type="transmembrane region" description="Helical" evidence="5">
    <location>
        <begin position="255"/>
        <end position="273"/>
    </location>
</feature>
<evidence type="ECO:0000256" key="2">
    <source>
        <dbReference type="ARBA" id="ARBA00022692"/>
    </source>
</evidence>
<comment type="caution">
    <text evidence="7">The sequence shown here is derived from an EMBL/GenBank/DDBJ whole genome shotgun (WGS) entry which is preliminary data.</text>
</comment>
<dbReference type="Proteomes" id="UP000468943">
    <property type="component" value="Unassembled WGS sequence"/>
</dbReference>
<feature type="transmembrane region" description="Helical" evidence="5">
    <location>
        <begin position="130"/>
        <end position="150"/>
    </location>
</feature>
<protein>
    <recommendedName>
        <fullName evidence="6">O-antigen ligase-related domain-containing protein</fullName>
    </recommendedName>
</protein>
<dbReference type="AlphaFoldDB" id="A0A6I4SJ03"/>
<dbReference type="EMBL" id="WTYS01000001">
    <property type="protein sequence ID" value="MXO55633.1"/>
    <property type="molecule type" value="Genomic_DNA"/>
</dbReference>
<feature type="transmembrane region" description="Helical" evidence="5">
    <location>
        <begin position="157"/>
        <end position="177"/>
    </location>
</feature>
<dbReference type="InterPro" id="IPR007016">
    <property type="entry name" value="O-antigen_ligase-rel_domated"/>
</dbReference>
<dbReference type="RefSeq" id="WP_160596934.1">
    <property type="nucleotide sequence ID" value="NZ_WTYS01000001.1"/>
</dbReference>
<keyword evidence="8" id="KW-1185">Reference proteome</keyword>
<evidence type="ECO:0000313" key="7">
    <source>
        <dbReference type="EMBL" id="MXO55633.1"/>
    </source>
</evidence>
<evidence type="ECO:0000256" key="3">
    <source>
        <dbReference type="ARBA" id="ARBA00022989"/>
    </source>
</evidence>